<dbReference type="SUPFAM" id="SSF58104">
    <property type="entry name" value="Methyl-accepting chemotaxis protein (MCP) signaling domain"/>
    <property type="match status" value="1"/>
</dbReference>
<gene>
    <name evidence="4" type="primary">tap_7</name>
    <name evidence="4" type="ORF">SDC9_132142</name>
</gene>
<sequence>MAQMLRAMEEINLSSQNIGKIIKTIDDIAFQTNILALNAAVEAARAGQHGRGFAVVAAEVRSLASKSAAAASETTELIELSIRKAEAGTSMARATAQTFGVITEDVSKAAVLVESIATASGEQSLALAQINQGVLQVSQVVQSNAAAAEESAAVSAQLSGQAGLLKQSVGVFRLKDSSAAPQPQETRETPALEDTAAAPEGFNELHARKKIALSDNEFGKY</sequence>
<dbReference type="GO" id="GO:0006935">
    <property type="term" value="P:chemotaxis"/>
    <property type="evidence" value="ECO:0007669"/>
    <property type="project" value="InterPro"/>
</dbReference>
<dbReference type="Pfam" id="PF00015">
    <property type="entry name" value="MCPsignal"/>
    <property type="match status" value="1"/>
</dbReference>
<accession>A0A645D783</accession>
<evidence type="ECO:0000256" key="1">
    <source>
        <dbReference type="ARBA" id="ARBA00022481"/>
    </source>
</evidence>
<dbReference type="PRINTS" id="PR00260">
    <property type="entry name" value="CHEMTRNSDUCR"/>
</dbReference>
<evidence type="ECO:0000256" key="2">
    <source>
        <dbReference type="SAM" id="MobiDB-lite"/>
    </source>
</evidence>
<dbReference type="InterPro" id="IPR004089">
    <property type="entry name" value="MCPsignal_dom"/>
</dbReference>
<feature type="domain" description="Methyl-accepting transducer" evidence="3">
    <location>
        <begin position="1"/>
        <end position="159"/>
    </location>
</feature>
<comment type="caution">
    <text evidence="4">The sequence shown here is derived from an EMBL/GenBank/DDBJ whole genome shotgun (WGS) entry which is preliminary data.</text>
</comment>
<dbReference type="InterPro" id="IPR004090">
    <property type="entry name" value="Chemotax_Me-accpt_rcpt"/>
</dbReference>
<dbReference type="GO" id="GO:0005886">
    <property type="term" value="C:plasma membrane"/>
    <property type="evidence" value="ECO:0007669"/>
    <property type="project" value="TreeGrafter"/>
</dbReference>
<dbReference type="InterPro" id="IPR051310">
    <property type="entry name" value="MCP_chemotaxis"/>
</dbReference>
<protein>
    <submittedName>
        <fullName evidence="4">Methyl-accepting chemotaxis protein IV</fullName>
    </submittedName>
</protein>
<dbReference type="PROSITE" id="PS50111">
    <property type="entry name" value="CHEMOTAXIS_TRANSDUC_2"/>
    <property type="match status" value="1"/>
</dbReference>
<dbReference type="AlphaFoldDB" id="A0A645D783"/>
<dbReference type="GO" id="GO:0007165">
    <property type="term" value="P:signal transduction"/>
    <property type="evidence" value="ECO:0007669"/>
    <property type="project" value="InterPro"/>
</dbReference>
<organism evidence="4">
    <name type="scientific">bioreactor metagenome</name>
    <dbReference type="NCBI Taxonomy" id="1076179"/>
    <lineage>
        <taxon>unclassified sequences</taxon>
        <taxon>metagenomes</taxon>
        <taxon>ecological metagenomes</taxon>
    </lineage>
</organism>
<evidence type="ECO:0000313" key="4">
    <source>
        <dbReference type="EMBL" id="MPM85065.1"/>
    </source>
</evidence>
<dbReference type="Gene3D" id="1.10.287.950">
    <property type="entry name" value="Methyl-accepting chemotaxis protein"/>
    <property type="match status" value="1"/>
</dbReference>
<dbReference type="SMART" id="SM00283">
    <property type="entry name" value="MA"/>
    <property type="match status" value="1"/>
</dbReference>
<dbReference type="EMBL" id="VSSQ01033464">
    <property type="protein sequence ID" value="MPM85065.1"/>
    <property type="molecule type" value="Genomic_DNA"/>
</dbReference>
<dbReference type="PANTHER" id="PTHR43531:SF14">
    <property type="entry name" value="METHYL-ACCEPTING CHEMOTAXIS PROTEIN I-RELATED"/>
    <property type="match status" value="1"/>
</dbReference>
<keyword evidence="1" id="KW-0488">Methylation</keyword>
<reference evidence="4" key="1">
    <citation type="submission" date="2019-08" db="EMBL/GenBank/DDBJ databases">
        <authorList>
            <person name="Kucharzyk K."/>
            <person name="Murdoch R.W."/>
            <person name="Higgins S."/>
            <person name="Loffler F."/>
        </authorList>
    </citation>
    <scope>NUCLEOTIDE SEQUENCE</scope>
</reference>
<dbReference type="GO" id="GO:0004888">
    <property type="term" value="F:transmembrane signaling receptor activity"/>
    <property type="evidence" value="ECO:0007669"/>
    <property type="project" value="InterPro"/>
</dbReference>
<evidence type="ECO:0000259" key="3">
    <source>
        <dbReference type="PROSITE" id="PS50111"/>
    </source>
</evidence>
<feature type="region of interest" description="Disordered" evidence="2">
    <location>
        <begin position="176"/>
        <end position="201"/>
    </location>
</feature>
<proteinExistence type="predicted"/>
<name>A0A645D783_9ZZZZ</name>
<dbReference type="PANTHER" id="PTHR43531">
    <property type="entry name" value="PROTEIN ICFG"/>
    <property type="match status" value="1"/>
</dbReference>